<gene>
    <name evidence="1" type="ORF">R50_2733</name>
</gene>
<dbReference type="SUPFAM" id="SSF159941">
    <property type="entry name" value="MM3350-like"/>
    <property type="match status" value="1"/>
</dbReference>
<protein>
    <submittedName>
        <fullName evidence="1">Uncharacterized protein</fullName>
    </submittedName>
</protein>
<evidence type="ECO:0000313" key="2">
    <source>
        <dbReference type="Proteomes" id="UP000503399"/>
    </source>
</evidence>
<proteinExistence type="predicted"/>
<name>A0A6F8ZKT3_9FIRM</name>
<accession>A0A6F8ZKT3</accession>
<evidence type="ECO:0000313" key="1">
    <source>
        <dbReference type="EMBL" id="CAB1130222.1"/>
    </source>
</evidence>
<sequence>MAPVAAAARVRIYRIRARYQGRRLPWRVMEVRGDMSVAAFDRYLRTVFLYERPGRRSAFLREEAALYTLDPAGPEPAATVADLFRDPPDRLAWVFDLEHPEHHRLMLTAVHLPERTRTYPAVVRQNAPEYRTCACGVTPATWFCDTCGREQGMLVPLCDDCRRRDHAGHEVSRIVY</sequence>
<keyword evidence="2" id="KW-1185">Reference proteome</keyword>
<dbReference type="AlphaFoldDB" id="A0A6F8ZKT3"/>
<dbReference type="KEGG" id="hfv:R50_2733"/>
<dbReference type="InterPro" id="IPR024047">
    <property type="entry name" value="MM3350-like_sf"/>
</dbReference>
<dbReference type="Proteomes" id="UP000503399">
    <property type="component" value="Chromosome"/>
</dbReference>
<organism evidence="1 2">
    <name type="scientific">Candidatus Hydrogenisulfobacillus filiaventi</name>
    <dbReference type="NCBI Taxonomy" id="2707344"/>
    <lineage>
        <taxon>Bacteria</taxon>
        <taxon>Bacillati</taxon>
        <taxon>Bacillota</taxon>
        <taxon>Clostridia</taxon>
        <taxon>Eubacteriales</taxon>
        <taxon>Clostridiales Family XVII. Incertae Sedis</taxon>
        <taxon>Candidatus Hydrogenisulfobacillus</taxon>
    </lineage>
</organism>
<dbReference type="EMBL" id="LR778114">
    <property type="protein sequence ID" value="CAB1130222.1"/>
    <property type="molecule type" value="Genomic_DNA"/>
</dbReference>
<reference evidence="1 2" key="1">
    <citation type="submission" date="2020-02" db="EMBL/GenBank/DDBJ databases">
        <authorList>
            <person name="Hogendoorn C."/>
        </authorList>
    </citation>
    <scope>NUCLEOTIDE SEQUENCE [LARGE SCALE GENOMIC DNA]</scope>
    <source>
        <strain evidence="1">R501</strain>
    </source>
</reference>